<evidence type="ECO:0000256" key="12">
    <source>
        <dbReference type="ARBA" id="ARBA00023242"/>
    </source>
</evidence>
<keyword evidence="7" id="KW-0832">Ubl conjugation</keyword>
<feature type="region of interest" description="Disordered" evidence="17">
    <location>
        <begin position="672"/>
        <end position="947"/>
    </location>
</feature>
<feature type="region of interest" description="Disordered" evidence="17">
    <location>
        <begin position="1094"/>
        <end position="1114"/>
    </location>
</feature>
<evidence type="ECO:0000313" key="21">
    <source>
        <dbReference type="Proteomes" id="UP000002254"/>
    </source>
</evidence>
<keyword evidence="3" id="KW-1017">Isopeptide bond</keyword>
<dbReference type="GO" id="GO:0006397">
    <property type="term" value="P:mRNA processing"/>
    <property type="evidence" value="ECO:0007669"/>
    <property type="project" value="UniProtKB-KW"/>
</dbReference>
<dbReference type="CDD" id="cd19870">
    <property type="entry name" value="DSRM_SON-like"/>
    <property type="match status" value="1"/>
</dbReference>
<dbReference type="PANTHER" id="PTHR46528:SF1">
    <property type="entry name" value="PROTEIN SON"/>
    <property type="match status" value="1"/>
</dbReference>
<feature type="compositionally biased region" description="Pro residues" evidence="17">
    <location>
        <begin position="34"/>
        <end position="67"/>
    </location>
</feature>
<dbReference type="Proteomes" id="UP000002254">
    <property type="component" value="Chromosome 31"/>
</dbReference>
<keyword evidence="13" id="KW-0131">Cell cycle</keyword>
<feature type="domain" description="DRBM" evidence="18">
    <location>
        <begin position="1265"/>
        <end position="1309"/>
    </location>
</feature>
<name>A0A8P0SUP4_CANLF</name>
<evidence type="ECO:0000256" key="6">
    <source>
        <dbReference type="ARBA" id="ARBA00022737"/>
    </source>
</evidence>
<evidence type="ECO:0000256" key="11">
    <source>
        <dbReference type="ARBA" id="ARBA00023187"/>
    </source>
</evidence>
<evidence type="ECO:0000256" key="9">
    <source>
        <dbReference type="ARBA" id="ARBA00022990"/>
    </source>
</evidence>
<evidence type="ECO:0000256" key="7">
    <source>
        <dbReference type="ARBA" id="ARBA00022843"/>
    </source>
</evidence>
<feature type="compositionally biased region" description="Basic residues" evidence="17">
    <location>
        <begin position="812"/>
        <end position="839"/>
    </location>
</feature>
<reference evidence="20" key="2">
    <citation type="submission" date="2025-08" db="UniProtKB">
        <authorList>
            <consortium name="Ensembl"/>
        </authorList>
    </citation>
    <scope>IDENTIFICATION</scope>
</reference>
<keyword evidence="9" id="KW-0007">Acetylation</keyword>
<reference evidence="20 21" key="1">
    <citation type="journal article" date="2005" name="Nature">
        <title>Genome sequence, comparative analysis and haplotype structure of the domestic dog.</title>
        <authorList>
            <consortium name="Broad Sequencing Platform"/>
            <person name="Lindblad-Toh K."/>
            <person name="Wade C.M."/>
            <person name="Mikkelsen T.S."/>
            <person name="Karlsson E.K."/>
            <person name="Jaffe D.B."/>
            <person name="Kamal M."/>
            <person name="Clamp M."/>
            <person name="Chang J.L."/>
            <person name="Kulbokas E.J. III"/>
            <person name="Zody M.C."/>
            <person name="Mauceli E."/>
            <person name="Xie X."/>
            <person name="Breen M."/>
            <person name="Wayne R.K."/>
            <person name="Ostrander E.A."/>
            <person name="Ponting C.P."/>
            <person name="Galibert F."/>
            <person name="Smith D.R."/>
            <person name="DeJong P.J."/>
            <person name="Kirkness E."/>
            <person name="Alvarez P."/>
            <person name="Biagi T."/>
            <person name="Brockman W."/>
            <person name="Butler J."/>
            <person name="Chin C.W."/>
            <person name="Cook A."/>
            <person name="Cuff J."/>
            <person name="Daly M.J."/>
            <person name="DeCaprio D."/>
            <person name="Gnerre S."/>
            <person name="Grabherr M."/>
            <person name="Kellis M."/>
            <person name="Kleber M."/>
            <person name="Bardeleben C."/>
            <person name="Goodstadt L."/>
            <person name="Heger A."/>
            <person name="Hitte C."/>
            <person name="Kim L."/>
            <person name="Koepfli K.P."/>
            <person name="Parker H.G."/>
            <person name="Pollinger J.P."/>
            <person name="Searle S.M."/>
            <person name="Sutter N.B."/>
            <person name="Thomas R."/>
            <person name="Webber C."/>
            <person name="Baldwin J."/>
            <person name="Abebe A."/>
            <person name="Abouelleil A."/>
            <person name="Aftuck L."/>
            <person name="Ait-Zahra M."/>
            <person name="Aldredge T."/>
            <person name="Allen N."/>
            <person name="An P."/>
            <person name="Anderson S."/>
            <person name="Antoine C."/>
            <person name="Arachchi H."/>
            <person name="Aslam A."/>
            <person name="Ayotte L."/>
            <person name="Bachantsang P."/>
            <person name="Barry A."/>
            <person name="Bayul T."/>
            <person name="Benamara M."/>
            <person name="Berlin A."/>
            <person name="Bessette D."/>
            <person name="Blitshteyn B."/>
            <person name="Bloom T."/>
            <person name="Blye J."/>
            <person name="Boguslavskiy L."/>
            <person name="Bonnet C."/>
            <person name="Boukhgalter B."/>
            <person name="Brown A."/>
            <person name="Cahill P."/>
            <person name="Calixte N."/>
            <person name="Camarata J."/>
            <person name="Cheshatsang Y."/>
            <person name="Chu J."/>
            <person name="Citroen M."/>
            <person name="Collymore A."/>
            <person name="Cooke P."/>
            <person name="Dawoe T."/>
            <person name="Daza R."/>
            <person name="Decktor K."/>
            <person name="DeGray S."/>
            <person name="Dhargay N."/>
            <person name="Dooley K."/>
            <person name="Dooley K."/>
            <person name="Dorje P."/>
            <person name="Dorjee K."/>
            <person name="Dorris L."/>
            <person name="Duffey N."/>
            <person name="Dupes A."/>
            <person name="Egbiremolen O."/>
            <person name="Elong R."/>
            <person name="Falk J."/>
            <person name="Farina A."/>
            <person name="Faro S."/>
            <person name="Ferguson D."/>
            <person name="Ferreira P."/>
            <person name="Fisher S."/>
            <person name="FitzGerald M."/>
            <person name="Foley K."/>
            <person name="Foley C."/>
            <person name="Franke A."/>
            <person name="Friedrich D."/>
            <person name="Gage D."/>
            <person name="Garber M."/>
            <person name="Gearin G."/>
            <person name="Giannoukos G."/>
            <person name="Goode T."/>
            <person name="Goyette A."/>
            <person name="Graham J."/>
            <person name="Grandbois E."/>
            <person name="Gyaltsen K."/>
            <person name="Hafez N."/>
            <person name="Hagopian D."/>
            <person name="Hagos B."/>
            <person name="Hall J."/>
            <person name="Healy C."/>
            <person name="Hegarty R."/>
            <person name="Honan T."/>
            <person name="Horn A."/>
            <person name="Houde N."/>
            <person name="Hughes L."/>
            <person name="Hunnicutt L."/>
            <person name="Husby M."/>
            <person name="Jester B."/>
            <person name="Jones C."/>
            <person name="Kamat A."/>
            <person name="Kanga B."/>
            <person name="Kells C."/>
            <person name="Khazanovich D."/>
            <person name="Kieu A.C."/>
            <person name="Kisner P."/>
            <person name="Kumar M."/>
            <person name="Lance K."/>
            <person name="Landers T."/>
            <person name="Lara M."/>
            <person name="Lee W."/>
            <person name="Leger J.P."/>
            <person name="Lennon N."/>
            <person name="Leuper L."/>
            <person name="LeVine S."/>
            <person name="Liu J."/>
            <person name="Liu X."/>
            <person name="Lokyitsang Y."/>
            <person name="Lokyitsang T."/>
            <person name="Lui A."/>
            <person name="Macdonald J."/>
            <person name="Major J."/>
            <person name="Marabella R."/>
            <person name="Maru K."/>
            <person name="Matthews C."/>
            <person name="McDonough S."/>
            <person name="Mehta T."/>
            <person name="Meldrim J."/>
            <person name="Melnikov A."/>
            <person name="Meneus L."/>
            <person name="Mihalev A."/>
            <person name="Mihova T."/>
            <person name="Miller K."/>
            <person name="Mittelman R."/>
            <person name="Mlenga V."/>
            <person name="Mulrain L."/>
            <person name="Munson G."/>
            <person name="Navidi A."/>
            <person name="Naylor J."/>
            <person name="Nguyen T."/>
            <person name="Nguyen N."/>
            <person name="Nguyen C."/>
            <person name="Nguyen T."/>
            <person name="Nicol R."/>
            <person name="Norbu N."/>
            <person name="Norbu C."/>
            <person name="Novod N."/>
            <person name="Nyima T."/>
            <person name="Olandt P."/>
            <person name="O'Neill B."/>
            <person name="O'Neill K."/>
            <person name="Osman S."/>
            <person name="Oyono L."/>
            <person name="Patti C."/>
            <person name="Perrin D."/>
            <person name="Phunkhang P."/>
            <person name="Pierre F."/>
            <person name="Priest M."/>
            <person name="Rachupka A."/>
            <person name="Raghuraman S."/>
            <person name="Rameau R."/>
            <person name="Ray V."/>
            <person name="Raymond C."/>
            <person name="Rege F."/>
            <person name="Rise C."/>
            <person name="Rogers J."/>
            <person name="Rogov P."/>
            <person name="Sahalie J."/>
            <person name="Settipalli S."/>
            <person name="Sharpe T."/>
            <person name="Shea T."/>
            <person name="Sheehan M."/>
            <person name="Sherpa N."/>
            <person name="Shi J."/>
            <person name="Shih D."/>
            <person name="Sloan J."/>
            <person name="Smith C."/>
            <person name="Sparrow T."/>
            <person name="Stalker J."/>
            <person name="Stange-Thomann N."/>
            <person name="Stavropoulos S."/>
            <person name="Stone C."/>
            <person name="Stone S."/>
            <person name="Sykes S."/>
            <person name="Tchuinga P."/>
            <person name="Tenzing P."/>
            <person name="Tesfaye S."/>
            <person name="Thoulutsang D."/>
            <person name="Thoulutsang Y."/>
            <person name="Topham K."/>
            <person name="Topping I."/>
            <person name="Tsamla T."/>
            <person name="Vassiliev H."/>
            <person name="Venkataraman V."/>
            <person name="Vo A."/>
            <person name="Wangchuk T."/>
            <person name="Wangdi T."/>
            <person name="Weiand M."/>
            <person name="Wilkinson J."/>
            <person name="Wilson A."/>
            <person name="Yadav S."/>
            <person name="Yang S."/>
            <person name="Yang X."/>
            <person name="Young G."/>
            <person name="Yu Q."/>
            <person name="Zainoun J."/>
            <person name="Zembek L."/>
            <person name="Zimmer A."/>
            <person name="Lander E.S."/>
        </authorList>
    </citation>
    <scope>NUCLEOTIDE SEQUENCE [LARGE SCALE GENOMIC DNA]</scope>
    <source>
        <strain evidence="20">Boxer</strain>
    </source>
</reference>
<dbReference type="PROSITE" id="PS50174">
    <property type="entry name" value="G_PATCH"/>
    <property type="match status" value="1"/>
</dbReference>
<evidence type="ECO:0000259" key="19">
    <source>
        <dbReference type="PROSITE" id="PS50174"/>
    </source>
</evidence>
<dbReference type="GO" id="GO:0003677">
    <property type="term" value="F:DNA binding"/>
    <property type="evidence" value="ECO:0007669"/>
    <property type="project" value="UniProtKB-KW"/>
</dbReference>
<keyword evidence="10" id="KW-0238">DNA-binding</keyword>
<dbReference type="GO" id="GO:0051726">
    <property type="term" value="P:regulation of cell cycle"/>
    <property type="evidence" value="ECO:0007669"/>
    <property type="project" value="InterPro"/>
</dbReference>
<feature type="region of interest" description="Disordered" evidence="17">
    <location>
        <begin position="31"/>
        <end position="116"/>
    </location>
</feature>
<proteinExistence type="predicted"/>
<dbReference type="GO" id="GO:0003723">
    <property type="term" value="F:RNA binding"/>
    <property type="evidence" value="ECO:0007669"/>
    <property type="project" value="UniProtKB-UniRule"/>
</dbReference>
<feature type="compositionally biased region" description="Basic and acidic residues" evidence="17">
    <location>
        <begin position="685"/>
        <end position="696"/>
    </location>
</feature>
<feature type="domain" description="G-patch" evidence="19">
    <location>
        <begin position="1199"/>
        <end position="1245"/>
    </location>
</feature>
<dbReference type="GO" id="GO:0043484">
    <property type="term" value="P:regulation of RNA splicing"/>
    <property type="evidence" value="ECO:0007669"/>
    <property type="project" value="InterPro"/>
</dbReference>
<keyword evidence="2" id="KW-0488">Methylation</keyword>
<accession>A0A8P0SUP4</accession>
<dbReference type="Pfam" id="PF17069">
    <property type="entry name" value="RSRP"/>
    <property type="match status" value="1"/>
</dbReference>
<keyword evidence="4" id="KW-0597">Phosphoprotein</keyword>
<evidence type="ECO:0000256" key="14">
    <source>
        <dbReference type="ARBA" id="ARBA00070179"/>
    </source>
</evidence>
<feature type="compositionally biased region" description="Basic and acidic residues" evidence="17">
    <location>
        <begin position="933"/>
        <end position="946"/>
    </location>
</feature>
<feature type="compositionally biased region" description="Basic and acidic residues" evidence="17">
    <location>
        <begin position="704"/>
        <end position="717"/>
    </location>
</feature>
<evidence type="ECO:0000256" key="16">
    <source>
        <dbReference type="PROSITE-ProRule" id="PRU00266"/>
    </source>
</evidence>
<evidence type="ECO:0000256" key="17">
    <source>
        <dbReference type="SAM" id="MobiDB-lite"/>
    </source>
</evidence>
<evidence type="ECO:0000256" key="13">
    <source>
        <dbReference type="ARBA" id="ARBA00023306"/>
    </source>
</evidence>
<evidence type="ECO:0000256" key="3">
    <source>
        <dbReference type="ARBA" id="ARBA00022499"/>
    </source>
</evidence>
<dbReference type="OrthoDB" id="786951at2759"/>
<dbReference type="SUPFAM" id="SSF54768">
    <property type="entry name" value="dsRNA-binding domain-like"/>
    <property type="match status" value="1"/>
</dbReference>
<dbReference type="Ensembl" id="ENSCAFT00000045679.3">
    <property type="protein sequence ID" value="ENSCAFP00000040685.3"/>
    <property type="gene ID" value="ENSCAFG00000009106.7"/>
</dbReference>
<dbReference type="Pfam" id="PF14709">
    <property type="entry name" value="DND1_DSRM"/>
    <property type="match status" value="1"/>
</dbReference>
<comment type="subcellular location">
    <subcellularLocation>
        <location evidence="1">Nucleus speckle</location>
    </subcellularLocation>
</comment>
<evidence type="ECO:0000256" key="2">
    <source>
        <dbReference type="ARBA" id="ARBA00022481"/>
    </source>
</evidence>
<evidence type="ECO:0000256" key="1">
    <source>
        <dbReference type="ARBA" id="ARBA00004324"/>
    </source>
</evidence>
<dbReference type="InterPro" id="IPR032922">
    <property type="entry name" value="SON"/>
</dbReference>
<dbReference type="FunFam" id="3.30.160.20:FF:000042">
    <property type="entry name" value="SON DNA binding protein"/>
    <property type="match status" value="1"/>
</dbReference>
<feature type="compositionally biased region" description="Basic residues" evidence="17">
    <location>
        <begin position="910"/>
        <end position="932"/>
    </location>
</feature>
<feature type="region of interest" description="Disordered" evidence="17">
    <location>
        <begin position="129"/>
        <end position="148"/>
    </location>
</feature>
<gene>
    <name evidence="20" type="primary">SON</name>
</gene>
<feature type="compositionally biased region" description="Low complexity" evidence="17">
    <location>
        <begin position="91"/>
        <end position="112"/>
    </location>
</feature>
<keyword evidence="11" id="KW-0508">mRNA splicing</keyword>
<evidence type="ECO:0000256" key="15">
    <source>
        <dbReference type="ARBA" id="ARBA00082107"/>
    </source>
</evidence>
<evidence type="ECO:0000256" key="5">
    <source>
        <dbReference type="ARBA" id="ARBA00022664"/>
    </source>
</evidence>
<keyword evidence="6" id="KW-0677">Repeat</keyword>
<feature type="compositionally biased region" description="Polar residues" evidence="17">
    <location>
        <begin position="73"/>
        <end position="84"/>
    </location>
</feature>
<keyword evidence="5" id="KW-0507">mRNA processing</keyword>
<feature type="compositionally biased region" description="Basic residues" evidence="17">
    <location>
        <begin position="849"/>
        <end position="903"/>
    </location>
</feature>
<dbReference type="SMART" id="SM00443">
    <property type="entry name" value="G_patch"/>
    <property type="match status" value="1"/>
</dbReference>
<feature type="compositionally biased region" description="Basic and acidic residues" evidence="17">
    <location>
        <begin position="725"/>
        <end position="740"/>
    </location>
</feature>
<keyword evidence="8 16" id="KW-0694">RNA-binding</keyword>
<dbReference type="GO" id="GO:0008380">
    <property type="term" value="P:RNA splicing"/>
    <property type="evidence" value="ECO:0007669"/>
    <property type="project" value="UniProtKB-KW"/>
</dbReference>
<dbReference type="InterPro" id="IPR000467">
    <property type="entry name" value="G_patch_dom"/>
</dbReference>
<keyword evidence="12" id="KW-0539">Nucleus</keyword>
<evidence type="ECO:0000256" key="4">
    <source>
        <dbReference type="ARBA" id="ARBA00022553"/>
    </source>
</evidence>
<feature type="compositionally biased region" description="Basic residues" evidence="17">
    <location>
        <begin position="741"/>
        <end position="804"/>
    </location>
</feature>
<evidence type="ECO:0000256" key="8">
    <source>
        <dbReference type="ARBA" id="ARBA00022884"/>
    </source>
</evidence>
<dbReference type="PROSITE" id="PS50137">
    <property type="entry name" value="DS_RBD"/>
    <property type="match status" value="1"/>
</dbReference>
<evidence type="ECO:0000259" key="18">
    <source>
        <dbReference type="PROSITE" id="PS50137"/>
    </source>
</evidence>
<dbReference type="InterPro" id="IPR014720">
    <property type="entry name" value="dsRBD_dom"/>
</dbReference>
<protein>
    <recommendedName>
        <fullName evidence="14">Protein SON</fullName>
    </recommendedName>
    <alternativeName>
        <fullName evidence="15">Negative regulatory element-binding protein</fullName>
    </alternativeName>
</protein>
<dbReference type="Gene3D" id="3.30.160.20">
    <property type="match status" value="1"/>
</dbReference>
<dbReference type="PANTHER" id="PTHR46528">
    <property type="entry name" value="PROTEIN SON"/>
    <property type="match status" value="1"/>
</dbReference>
<dbReference type="Pfam" id="PF01585">
    <property type="entry name" value="G-patch"/>
    <property type="match status" value="1"/>
</dbReference>
<dbReference type="GO" id="GO:0016607">
    <property type="term" value="C:nuclear speck"/>
    <property type="evidence" value="ECO:0007669"/>
    <property type="project" value="UniProtKB-SubCell"/>
</dbReference>
<evidence type="ECO:0000313" key="20">
    <source>
        <dbReference type="Ensembl" id="ENSCAFP00000040685.3"/>
    </source>
</evidence>
<sequence>MMSSYTADRSMMSMAADSYTDSYTDTYTEAYMVPPLPPEEPPTMPPLPPEEPPMTPPLPPEEPPEGPALPTEQSALTAENTWSTEVPALPPEESVSLSEPSVSQSEMSEPSALPANYSVSASDPSVLASEAAVTVPEPPLEPESSVTATPVESTVVAEEHQIVPERAVTYMVSETPIMTAEPTVLTSEPSVMSETAETFDSMKASGHVASEVSLSLLEPAATNPEPSQNTLELPAMTISELPAVAVPQPPTGTVPEPPTVAVLETPAVAIPDPTAVAVSDPVAVAVPDPPVEAVPETLALAESEHVTIPVPVSALEPTVPVLEPVVSVPQPNTVVSEPSVSVQESTVIISEPAVTVSEQTQVIPDEMVLESTPMILEPTVIKGVSILPGDQNLAPEIGIQEIPMHADEEPHAEGHLKNDPYESENGTNIELNVNNHLVAKEMEHNTVSAASTGAVDEIGEGNILSISETKQCTVLDTCSSVSEADGGTLSSAGPLALEPDAMGTSKGIEFATESALSSVNKYDVEVSLTTQDTEHDMIISTSPSGGSEADIEGPLPAKDIHLDLPSNNFMSKDAEGPLPIKECDQTLAVALSPKESSGEDKEVALPTKEILSDSGFSANIDDINEADLVRPLLPKDMERLTSLRAGIEGPLLASEVERDKSAASPVVISIPERASESSSEEKDDYEIFVKVKDTHEKSKKNKNRDKGEKEKKRDSSLRSRSKRSKSSEHKSRKRTSESRSRARKRSSKSKSHRSQTRSRSRSRRRRRSSRSRSKSRGRRSVSKEKRKRSPKHRSKSRERKRKRSSSRDNRKTVRARSRTPSRRSRSHTPSRRRRSRSVGRRSFSISPSRRSRTPSRRSRTPSRRSRTPSRRSRTPSRRSRTPSRRSRTPSRRRRSRSVVRRRSFSISPVRLRRSRTPLRRRFSRSPIRRKRSRSSERGRSPKRLTDLNKAQLLEIAKANAAAMCAKAGVPLPPNLKPAPPPTIEEKVAKKSGGATIEELTEKCKQIAQSKEDDDVIVNKPHVSDEEEEEPPFYHHPFKLSEPKPIFFNLNIAAAKPTPPKSQVTLTKEFPVSSGSQHRKKEADSVYGEWVPVEKNGEENKDDDNVFSSNLPSEPVDISTAMSERALAQKRLSENAFDLEAMSMLNRAQERIDAWAQLNSIPGQFTGSTGVQVLTQEQLANTGAQAWIKKDQFLRAAPVTGGMGAVLMRKMGWREGEGLGKNKEGNKEPILVDFKTDRKGLVAVGERAQKRSGNFSAAMKDLSGKHPVSALMEICNKRRWQPPEFLLVHDSGPDHRKHFLFRVLRNGSPYQPNCMFFLNRY</sequence>
<evidence type="ECO:0000256" key="10">
    <source>
        <dbReference type="ARBA" id="ARBA00023125"/>
    </source>
</evidence>
<organism evidence="20 21">
    <name type="scientific">Canis lupus familiaris</name>
    <name type="common">Dog</name>
    <name type="synonym">Canis familiaris</name>
    <dbReference type="NCBI Taxonomy" id="9615"/>
    <lineage>
        <taxon>Eukaryota</taxon>
        <taxon>Metazoa</taxon>
        <taxon>Chordata</taxon>
        <taxon>Craniata</taxon>
        <taxon>Vertebrata</taxon>
        <taxon>Euteleostomi</taxon>
        <taxon>Mammalia</taxon>
        <taxon>Eutheria</taxon>
        <taxon>Laurasiatheria</taxon>
        <taxon>Carnivora</taxon>
        <taxon>Caniformia</taxon>
        <taxon>Canidae</taxon>
        <taxon>Canis</taxon>
    </lineage>
</organism>